<evidence type="ECO:0000259" key="5">
    <source>
        <dbReference type="Pfam" id="PF04153"/>
    </source>
</evidence>
<comment type="similarity">
    <text evidence="1">Belongs to the CNOT2/3/5 family.</text>
</comment>
<evidence type="ECO:0000256" key="3">
    <source>
        <dbReference type="ARBA" id="ARBA00023163"/>
    </source>
</evidence>
<dbReference type="Proteomes" id="UP001642540">
    <property type="component" value="Unassembled WGS sequence"/>
</dbReference>
<dbReference type="Pfam" id="PF04153">
    <property type="entry name" value="NOT2_3_5_C"/>
    <property type="match status" value="1"/>
</dbReference>
<evidence type="ECO:0000256" key="1">
    <source>
        <dbReference type="ARBA" id="ARBA00007682"/>
    </source>
</evidence>
<dbReference type="InterPro" id="IPR040168">
    <property type="entry name" value="Not2/3/5"/>
</dbReference>
<keyword evidence="7" id="KW-1185">Reference proteome</keyword>
<accession>A0ABP1PK44</accession>
<name>A0ABP1PK44_9HEXA</name>
<gene>
    <name evidence="6" type="ORF">ODALV1_LOCUS908</name>
</gene>
<feature type="region of interest" description="Disordered" evidence="4">
    <location>
        <begin position="267"/>
        <end position="290"/>
    </location>
</feature>
<evidence type="ECO:0000256" key="2">
    <source>
        <dbReference type="ARBA" id="ARBA00023015"/>
    </source>
</evidence>
<sequence>MELYKSFKSQYGQITGFQTNPGTIGMGKSHMQAAQSHPPSFNPLVATSSSKSELDFSFSKNPFTGIVNEPPKPTTFSANGDVQNLPQSMIQDQYGLAGLMVGRKLAAKGMAMYANGLHISTELLDKPDLYEPLNERFGGPFNTTELGADRQEKVFNPDYLVSSRMISENVVSGIDELRKLWALRLDNCKEDVLFFIFYSFPKDALQIVAASHLYVKGWRYHTEYKIWMQRSNNAFVSDGAREKGVYVYFDHRNWKLMRTELVIDLSKLEGPPNKPPESSHMSSGLSRETA</sequence>
<keyword evidence="3" id="KW-0804">Transcription</keyword>
<keyword evidence="2" id="KW-0805">Transcription regulation</keyword>
<proteinExistence type="inferred from homology"/>
<evidence type="ECO:0000256" key="4">
    <source>
        <dbReference type="SAM" id="MobiDB-lite"/>
    </source>
</evidence>
<comment type="caution">
    <text evidence="6">The sequence shown here is derived from an EMBL/GenBank/DDBJ whole genome shotgun (WGS) entry which is preliminary data.</text>
</comment>
<dbReference type="PANTHER" id="PTHR23326">
    <property type="entry name" value="CCR4 NOT-RELATED"/>
    <property type="match status" value="1"/>
</dbReference>
<dbReference type="Gene3D" id="2.30.30.1020">
    <property type="entry name" value="CCR4-NOT complex subunit 2/3/5, C-terminal domain"/>
    <property type="match status" value="1"/>
</dbReference>
<dbReference type="InterPro" id="IPR038635">
    <property type="entry name" value="CCR4-NOT_su2/3/5_C_sf"/>
</dbReference>
<feature type="domain" description="NOT2/NOT3/NOT5 C-terminal" evidence="5">
    <location>
        <begin position="184"/>
        <end position="268"/>
    </location>
</feature>
<evidence type="ECO:0000313" key="7">
    <source>
        <dbReference type="Proteomes" id="UP001642540"/>
    </source>
</evidence>
<organism evidence="6 7">
    <name type="scientific">Orchesella dallaii</name>
    <dbReference type="NCBI Taxonomy" id="48710"/>
    <lineage>
        <taxon>Eukaryota</taxon>
        <taxon>Metazoa</taxon>
        <taxon>Ecdysozoa</taxon>
        <taxon>Arthropoda</taxon>
        <taxon>Hexapoda</taxon>
        <taxon>Collembola</taxon>
        <taxon>Entomobryomorpha</taxon>
        <taxon>Entomobryoidea</taxon>
        <taxon>Orchesellidae</taxon>
        <taxon>Orchesellinae</taxon>
        <taxon>Orchesella</taxon>
    </lineage>
</organism>
<protein>
    <recommendedName>
        <fullName evidence="5">NOT2/NOT3/NOT5 C-terminal domain-containing protein</fullName>
    </recommendedName>
</protein>
<reference evidence="6 7" key="1">
    <citation type="submission" date="2024-08" db="EMBL/GenBank/DDBJ databases">
        <authorList>
            <person name="Cucini C."/>
            <person name="Frati F."/>
        </authorList>
    </citation>
    <scope>NUCLEOTIDE SEQUENCE [LARGE SCALE GENOMIC DNA]</scope>
</reference>
<dbReference type="EMBL" id="CAXLJM020000004">
    <property type="protein sequence ID" value="CAL8069717.1"/>
    <property type="molecule type" value="Genomic_DNA"/>
</dbReference>
<feature type="compositionally biased region" description="Polar residues" evidence="4">
    <location>
        <begin position="279"/>
        <end position="290"/>
    </location>
</feature>
<dbReference type="InterPro" id="IPR007282">
    <property type="entry name" value="NOT2/3/5_C"/>
</dbReference>
<evidence type="ECO:0000313" key="6">
    <source>
        <dbReference type="EMBL" id="CAL8069717.1"/>
    </source>
</evidence>